<evidence type="ECO:0000313" key="11">
    <source>
        <dbReference type="Proteomes" id="UP000294343"/>
    </source>
</evidence>
<comment type="function">
    <text evidence="9">Essential subunit of the Sec protein translocation channel SecYEG. Clamps together the 2 halves of SecY. May contact the channel plug during translocation.</text>
</comment>
<keyword evidence="4 9" id="KW-0812">Transmembrane</keyword>
<evidence type="ECO:0000256" key="6">
    <source>
        <dbReference type="ARBA" id="ARBA00022989"/>
    </source>
</evidence>
<comment type="subcellular location">
    <subcellularLocation>
        <location evidence="1">Membrane</location>
    </subcellularLocation>
</comment>
<accession>A0A451DI41</accession>
<evidence type="ECO:0000256" key="1">
    <source>
        <dbReference type="ARBA" id="ARBA00004370"/>
    </source>
</evidence>
<dbReference type="GO" id="GO:0065002">
    <property type="term" value="P:intracellular protein transmembrane transport"/>
    <property type="evidence" value="ECO:0007669"/>
    <property type="project" value="UniProtKB-UniRule"/>
</dbReference>
<reference evidence="10 11" key="1">
    <citation type="submission" date="2019-02" db="EMBL/GenBank/DDBJ databases">
        <authorList>
            <person name="Manzano-Marin A."/>
            <person name="Manzano-Marin A."/>
        </authorList>
    </citation>
    <scope>NUCLEOTIDE SEQUENCE [LARGE SCALE GENOMIC DNA]</scope>
    <source>
        <strain evidence="10 11">ErCipseudotsugae</strain>
    </source>
</reference>
<evidence type="ECO:0000256" key="4">
    <source>
        <dbReference type="ARBA" id="ARBA00022692"/>
    </source>
</evidence>
<feature type="transmembrane region" description="Helical" evidence="9">
    <location>
        <begin position="91"/>
        <end position="112"/>
    </location>
</feature>
<dbReference type="PANTHER" id="PTHR33910">
    <property type="entry name" value="PROTEIN TRANSLOCASE SUBUNIT SECE"/>
    <property type="match status" value="1"/>
</dbReference>
<gene>
    <name evidence="9 10" type="primary">secE</name>
    <name evidence="10" type="ORF">ERCIPSPA2889_415</name>
</gene>
<evidence type="ECO:0000256" key="3">
    <source>
        <dbReference type="ARBA" id="ARBA00022475"/>
    </source>
</evidence>
<dbReference type="GO" id="GO:0006605">
    <property type="term" value="P:protein targeting"/>
    <property type="evidence" value="ECO:0007669"/>
    <property type="project" value="UniProtKB-UniRule"/>
</dbReference>
<feature type="transmembrane region" description="Helical" evidence="9">
    <location>
        <begin position="20"/>
        <end position="38"/>
    </location>
</feature>
<dbReference type="Proteomes" id="UP000294343">
    <property type="component" value="Chromosome"/>
</dbReference>
<keyword evidence="2 9" id="KW-0813">Transport</keyword>
<dbReference type="OrthoDB" id="9806365at2"/>
<comment type="subunit">
    <text evidence="9">Component of the Sec protein translocase complex. Heterotrimer consisting of SecY, SecE and SecG subunits. The heterotrimers can form oligomers, although 1 heterotrimer is thought to be able to translocate proteins. Interacts with the ribosome. Interacts with SecDF, and other proteins may be involved. Interacts with SecA.</text>
</comment>
<dbReference type="InterPro" id="IPR005807">
    <property type="entry name" value="SecE_bac"/>
</dbReference>
<dbReference type="AlphaFoldDB" id="A0A451DI41"/>
<evidence type="ECO:0000256" key="2">
    <source>
        <dbReference type="ARBA" id="ARBA00022448"/>
    </source>
</evidence>
<evidence type="ECO:0000256" key="5">
    <source>
        <dbReference type="ARBA" id="ARBA00022927"/>
    </source>
</evidence>
<keyword evidence="5 9" id="KW-0653">Protein transport</keyword>
<comment type="caution">
    <text evidence="9">Lacks conserved residue(s) required for the propagation of feature annotation.</text>
</comment>
<dbReference type="NCBIfam" id="TIGR00964">
    <property type="entry name" value="secE_bact"/>
    <property type="match status" value="1"/>
</dbReference>
<dbReference type="HAMAP" id="MF_00422">
    <property type="entry name" value="SecE"/>
    <property type="match status" value="1"/>
</dbReference>
<dbReference type="NCBIfam" id="NF004372">
    <property type="entry name" value="PRK05740.1-2"/>
    <property type="match status" value="1"/>
</dbReference>
<proteinExistence type="inferred from homology"/>
<protein>
    <recommendedName>
        <fullName evidence="9">Protein translocase subunit SecE</fullName>
    </recommendedName>
</protein>
<dbReference type="GO" id="GO:0008320">
    <property type="term" value="F:protein transmembrane transporter activity"/>
    <property type="evidence" value="ECO:0007669"/>
    <property type="project" value="UniProtKB-UniRule"/>
</dbReference>
<dbReference type="RefSeq" id="WP_157989206.1">
    <property type="nucleotide sequence ID" value="NZ_LR217730.1"/>
</dbReference>
<evidence type="ECO:0000256" key="7">
    <source>
        <dbReference type="ARBA" id="ARBA00023010"/>
    </source>
</evidence>
<keyword evidence="8 9" id="KW-0472">Membrane</keyword>
<dbReference type="GO" id="GO:0009306">
    <property type="term" value="P:protein secretion"/>
    <property type="evidence" value="ECO:0007669"/>
    <property type="project" value="UniProtKB-UniRule"/>
</dbReference>
<dbReference type="PANTHER" id="PTHR33910:SF1">
    <property type="entry name" value="PROTEIN TRANSLOCASE SUBUNIT SECE"/>
    <property type="match status" value="1"/>
</dbReference>
<evidence type="ECO:0000256" key="9">
    <source>
        <dbReference type="HAMAP-Rule" id="MF_00422"/>
    </source>
</evidence>
<dbReference type="EMBL" id="LR217730">
    <property type="protein sequence ID" value="VFP86317.1"/>
    <property type="molecule type" value="Genomic_DNA"/>
</dbReference>
<sequence>MNDSIEDAPKKKKKIEIYKWLGVTLLIVTAIIGNVIYHDILFPVRVLVIMLLMIAAIILALFTIQGKTALNFTYQAHNELRKIIWPTRQETFHTTFIVSAVTAIMSFILWGLDSILVRLVSFITGLRF</sequence>
<dbReference type="Gene3D" id="1.20.5.1030">
    <property type="entry name" value="Preprotein translocase secy subunit"/>
    <property type="match status" value="1"/>
</dbReference>
<dbReference type="InterPro" id="IPR038379">
    <property type="entry name" value="SecE_sf"/>
</dbReference>
<dbReference type="GO" id="GO:0005886">
    <property type="term" value="C:plasma membrane"/>
    <property type="evidence" value="ECO:0007669"/>
    <property type="project" value="UniProtKB-UniRule"/>
</dbReference>
<organism evidence="10 11">
    <name type="scientific">Candidatus Erwinia haradaeae</name>
    <dbReference type="NCBI Taxonomy" id="1922217"/>
    <lineage>
        <taxon>Bacteria</taxon>
        <taxon>Pseudomonadati</taxon>
        <taxon>Pseudomonadota</taxon>
        <taxon>Gammaproteobacteria</taxon>
        <taxon>Enterobacterales</taxon>
        <taxon>Erwiniaceae</taxon>
        <taxon>Erwinia</taxon>
    </lineage>
</organism>
<evidence type="ECO:0000313" key="10">
    <source>
        <dbReference type="EMBL" id="VFP86317.1"/>
    </source>
</evidence>
<dbReference type="GO" id="GO:0043952">
    <property type="term" value="P:protein transport by the Sec complex"/>
    <property type="evidence" value="ECO:0007669"/>
    <property type="project" value="UniProtKB-UniRule"/>
</dbReference>
<dbReference type="PRINTS" id="PR01650">
    <property type="entry name" value="SECETRNLCASE"/>
</dbReference>
<keyword evidence="7 9" id="KW-0811">Translocation</keyword>
<keyword evidence="6 9" id="KW-1133">Transmembrane helix</keyword>
<dbReference type="Pfam" id="PF00584">
    <property type="entry name" value="SecE"/>
    <property type="match status" value="1"/>
</dbReference>
<comment type="similarity">
    <text evidence="9">Belongs to the SecE/SEC61-gamma family.</text>
</comment>
<feature type="transmembrane region" description="Helical" evidence="9">
    <location>
        <begin position="44"/>
        <end position="64"/>
    </location>
</feature>
<name>A0A451DI41_9GAMM</name>
<dbReference type="InterPro" id="IPR001901">
    <property type="entry name" value="Translocase_SecE/Sec61-g"/>
</dbReference>
<keyword evidence="3 9" id="KW-1003">Cell membrane</keyword>
<evidence type="ECO:0000256" key="8">
    <source>
        <dbReference type="ARBA" id="ARBA00023136"/>
    </source>
</evidence>